<dbReference type="InterPro" id="IPR001650">
    <property type="entry name" value="Helicase_C-like"/>
</dbReference>
<dbReference type="PANTHER" id="PTHR36498:SF1">
    <property type="entry name" value="TATA-BINDING PROTEIN-ASSOCIATED FACTOR 172"/>
    <property type="match status" value="1"/>
</dbReference>
<dbReference type="SMART" id="SM00490">
    <property type="entry name" value="HELICc"/>
    <property type="match status" value="1"/>
</dbReference>
<keyword evidence="1" id="KW-0378">Hydrolase</keyword>
<reference evidence="5" key="1">
    <citation type="journal article" date="2023" name="Insect Mol. Biol.">
        <title>Genome sequencing provides insights into the evolution of gene families encoding plant cell wall-degrading enzymes in longhorned beetles.</title>
        <authorList>
            <person name="Shin N.R."/>
            <person name="Okamura Y."/>
            <person name="Kirsch R."/>
            <person name="Pauchet Y."/>
        </authorList>
    </citation>
    <scope>NUCLEOTIDE SEQUENCE</scope>
    <source>
        <strain evidence="5">MMC_N1</strain>
    </source>
</reference>
<evidence type="ECO:0000259" key="3">
    <source>
        <dbReference type="PROSITE" id="PS51192"/>
    </source>
</evidence>
<evidence type="ECO:0000259" key="4">
    <source>
        <dbReference type="PROSITE" id="PS51194"/>
    </source>
</evidence>
<name>A0ABQ9JKW1_9CUCU</name>
<dbReference type="SMART" id="SM00487">
    <property type="entry name" value="DEXDc"/>
    <property type="match status" value="1"/>
</dbReference>
<dbReference type="InterPro" id="IPR027417">
    <property type="entry name" value="P-loop_NTPase"/>
</dbReference>
<comment type="caution">
    <text evidence="5">The sequence shown here is derived from an EMBL/GenBank/DDBJ whole genome shotgun (WGS) entry which is preliminary data.</text>
</comment>
<gene>
    <name evidence="5" type="ORF">NQ317_012604</name>
</gene>
<dbReference type="InterPro" id="IPR011989">
    <property type="entry name" value="ARM-like"/>
</dbReference>
<proteinExistence type="predicted"/>
<dbReference type="InterPro" id="IPR014001">
    <property type="entry name" value="Helicase_ATP-bd"/>
</dbReference>
<dbReference type="PANTHER" id="PTHR36498">
    <property type="entry name" value="TATA-BINDING PROTEIN-ASSOCIATED FACTOR 172"/>
    <property type="match status" value="1"/>
</dbReference>
<evidence type="ECO:0000256" key="2">
    <source>
        <dbReference type="SAM" id="MobiDB-lite"/>
    </source>
</evidence>
<protein>
    <recommendedName>
        <fullName evidence="7">TATA-binding protein-associated factor 172</fullName>
    </recommendedName>
</protein>
<evidence type="ECO:0000256" key="1">
    <source>
        <dbReference type="ARBA" id="ARBA00022801"/>
    </source>
</evidence>
<dbReference type="PROSITE" id="PS51194">
    <property type="entry name" value="HELICASE_CTER"/>
    <property type="match status" value="1"/>
</dbReference>
<evidence type="ECO:0008006" key="7">
    <source>
        <dbReference type="Google" id="ProtNLM"/>
    </source>
</evidence>
<dbReference type="InterPro" id="IPR044078">
    <property type="entry name" value="Mot1_ATP-bd"/>
</dbReference>
<dbReference type="InterPro" id="IPR049730">
    <property type="entry name" value="SNF2/RAD54-like_C"/>
</dbReference>
<dbReference type="SUPFAM" id="SSF48371">
    <property type="entry name" value="ARM repeat"/>
    <property type="match status" value="1"/>
</dbReference>
<dbReference type="EMBL" id="JAPWTJ010000460">
    <property type="protein sequence ID" value="KAJ8978248.1"/>
    <property type="molecule type" value="Genomic_DNA"/>
</dbReference>
<accession>A0ABQ9JKW1</accession>
<dbReference type="Gene3D" id="3.40.50.300">
    <property type="entry name" value="P-loop containing nucleotide triphosphate hydrolases"/>
    <property type="match status" value="1"/>
</dbReference>
<dbReference type="CDD" id="cd17999">
    <property type="entry name" value="DEXHc_Mot1"/>
    <property type="match status" value="1"/>
</dbReference>
<dbReference type="Pfam" id="PF00176">
    <property type="entry name" value="SNF2-rel_dom"/>
    <property type="match status" value="1"/>
</dbReference>
<dbReference type="InterPro" id="IPR044972">
    <property type="entry name" value="Mot1"/>
</dbReference>
<dbReference type="InterPro" id="IPR000330">
    <property type="entry name" value="SNF2_N"/>
</dbReference>
<dbReference type="InterPro" id="IPR038718">
    <property type="entry name" value="SNF2-like_sf"/>
</dbReference>
<dbReference type="Pfam" id="PF00271">
    <property type="entry name" value="Helicase_C"/>
    <property type="match status" value="1"/>
</dbReference>
<evidence type="ECO:0000313" key="5">
    <source>
        <dbReference type="EMBL" id="KAJ8978248.1"/>
    </source>
</evidence>
<dbReference type="Gene3D" id="1.25.10.10">
    <property type="entry name" value="Leucine-rich Repeat Variant"/>
    <property type="match status" value="1"/>
</dbReference>
<dbReference type="Proteomes" id="UP001162164">
    <property type="component" value="Unassembled WGS sequence"/>
</dbReference>
<dbReference type="InterPro" id="IPR016024">
    <property type="entry name" value="ARM-type_fold"/>
</dbReference>
<dbReference type="Gene3D" id="3.40.50.10810">
    <property type="entry name" value="Tandem AAA-ATPase domain"/>
    <property type="match status" value="1"/>
</dbReference>
<organism evidence="5 6">
    <name type="scientific">Molorchus minor</name>
    <dbReference type="NCBI Taxonomy" id="1323400"/>
    <lineage>
        <taxon>Eukaryota</taxon>
        <taxon>Metazoa</taxon>
        <taxon>Ecdysozoa</taxon>
        <taxon>Arthropoda</taxon>
        <taxon>Hexapoda</taxon>
        <taxon>Insecta</taxon>
        <taxon>Pterygota</taxon>
        <taxon>Neoptera</taxon>
        <taxon>Endopterygota</taxon>
        <taxon>Coleoptera</taxon>
        <taxon>Polyphaga</taxon>
        <taxon>Cucujiformia</taxon>
        <taxon>Chrysomeloidea</taxon>
        <taxon>Cerambycidae</taxon>
        <taxon>Lamiinae</taxon>
        <taxon>Monochamini</taxon>
        <taxon>Molorchus</taxon>
    </lineage>
</organism>
<sequence>MVGQLSDNVDPYNFNASSLYNRDSDAEQLVWTLQVLEVTASSLHKSLLPDVMNRSLVRLCVLLAHPYRAVRHLASRCLAVFAKLDSVRVMELIVNLVLPKLGATDCDIDRQGAAEAIACIIDALQFDIIPFVVLLIVPLLGRMSDQNMCVRLMGTHSFATLVQLMPLDGGVPGAARPQGQRTERTTRQGEGVPATATVAVEDTRLRDTRAYRRRTEELPTGGGELYRLHGILCDDMGLGKTLQSICILAGDQYYREERYRETKSPDSAPLPSLVVCPPTLTGHWVYEVEKFLNHKYLRPLQYNGSPTEREKLRHKFKKHNLIVASYDIVRKDITFFSNIKWNYIILDEGHVIKNGKTRTSIAIKALVANHRLILSGTPIQNNVLELWSLFDFLMPGFLGTEKQFTARYSRPIFASRDPKCSPKDQEAGVLAMEALHRQVLPFLLRRMKEDVLDDLPPKITQDYYCELSPLQEQLYEDFSKSQAHQTLQESISSGAMTTSMQGNTHIFQALRYLQNVCNHPKLVLNATHPQYQSIISQLQHQDSKLDDISHSAKLPALKQLLQDCGIGITENVDKESPELIINQHRALVFCQLKAMLDIIEKDLFKKHMPSVTYLRLDGSIPPGQRHSVVTRRVFTYQNTLLQEFNDFLFIFRFNNDPSIEVLLLTTQVGGLGLNLTGADTVIFVEHDWNPMKDLQAMDRAHRIGQRKVVNVYRLITRATLEEKIMGLQKFKVQTANTVISGDNSQLETMGTDQLLDLFSHKPNGGSDGGSTSKSNNGMKAILESLPELWDSKQYDNEYDLSQFMTKLGFQSTSN</sequence>
<feature type="domain" description="Helicase ATP-binding" evidence="3">
    <location>
        <begin position="221"/>
        <end position="396"/>
    </location>
</feature>
<dbReference type="CDD" id="cd18793">
    <property type="entry name" value="SF2_C_SNF"/>
    <property type="match status" value="1"/>
</dbReference>
<dbReference type="PROSITE" id="PS51192">
    <property type="entry name" value="HELICASE_ATP_BIND_1"/>
    <property type="match status" value="1"/>
</dbReference>
<evidence type="ECO:0000313" key="6">
    <source>
        <dbReference type="Proteomes" id="UP001162164"/>
    </source>
</evidence>
<feature type="domain" description="Helicase C-terminal" evidence="4">
    <location>
        <begin position="567"/>
        <end position="750"/>
    </location>
</feature>
<dbReference type="SUPFAM" id="SSF52540">
    <property type="entry name" value="P-loop containing nucleoside triphosphate hydrolases"/>
    <property type="match status" value="2"/>
</dbReference>
<keyword evidence="6" id="KW-1185">Reference proteome</keyword>
<feature type="region of interest" description="Disordered" evidence="2">
    <location>
        <begin position="172"/>
        <end position="192"/>
    </location>
</feature>